<proteinExistence type="predicted"/>
<protein>
    <submittedName>
        <fullName evidence="1">Uncharacterized protein</fullName>
    </submittedName>
</protein>
<sequence>MCTDVAAADWIVGLEKRWPQLTVMGPPGFPAYARLRFLPDPAFEGQNESAANYPEDALPEDEQLAVVLEILSRYTSAPADCYFCVWEGWGISVVGNDVPTVKLPTRSYLLFHGAPTDCGDWGPDVQFDPRGPDAADPAFVWPADHAWCVTHDVDPHFAMIAGPAEAIELIIADSRIDAVIHDPEVNPPFYS</sequence>
<dbReference type="Proteomes" id="UP001185927">
    <property type="component" value="Unassembled WGS sequence"/>
</dbReference>
<gene>
    <name evidence="1" type="ORF">R3Q16_22160</name>
</gene>
<reference evidence="1 2" key="1">
    <citation type="submission" date="2023-10" db="EMBL/GenBank/DDBJ databases">
        <title>Development of a sustainable strategy for remediation of hydrocarbon-contaminated territories based on the waste exchange concept.</title>
        <authorList>
            <person name="Krivoruchko A."/>
        </authorList>
    </citation>
    <scope>NUCLEOTIDE SEQUENCE [LARGE SCALE GENOMIC DNA]</scope>
    <source>
        <strain evidence="1 2">IEGM 1203</strain>
    </source>
</reference>
<evidence type="ECO:0000313" key="2">
    <source>
        <dbReference type="Proteomes" id="UP001185927"/>
    </source>
</evidence>
<organism evidence="1 2">
    <name type="scientific">Rhodococcus globerulus</name>
    <dbReference type="NCBI Taxonomy" id="33008"/>
    <lineage>
        <taxon>Bacteria</taxon>
        <taxon>Bacillati</taxon>
        <taxon>Actinomycetota</taxon>
        <taxon>Actinomycetes</taxon>
        <taxon>Mycobacteriales</taxon>
        <taxon>Nocardiaceae</taxon>
        <taxon>Rhodococcus</taxon>
    </lineage>
</organism>
<name>A0ABU4BYM8_RHOGO</name>
<dbReference type="EMBL" id="JAWLKB010000010">
    <property type="protein sequence ID" value="MDV6269324.1"/>
    <property type="molecule type" value="Genomic_DNA"/>
</dbReference>
<accession>A0ABU4BYM8</accession>
<keyword evidence="2" id="KW-1185">Reference proteome</keyword>
<comment type="caution">
    <text evidence="1">The sequence shown here is derived from an EMBL/GenBank/DDBJ whole genome shotgun (WGS) entry which is preliminary data.</text>
</comment>
<evidence type="ECO:0000313" key="1">
    <source>
        <dbReference type="EMBL" id="MDV6269324.1"/>
    </source>
</evidence>